<evidence type="ECO:0000313" key="2">
    <source>
        <dbReference type="EMBL" id="SDW77507.1"/>
    </source>
</evidence>
<feature type="domain" description="Transposase IS204/IS1001/IS1096/IS1165 DDE" evidence="1">
    <location>
        <begin position="51"/>
        <end position="79"/>
    </location>
</feature>
<accession>A0A1H2WAF0</accession>
<name>A0A1H2WAF0_9PROT</name>
<sequence>MRQTIRKSGLMRQPCDLSLTRSTQLVMGAYHLITVKIKRNKRNRSLGIHDILESINNKIQLAKRRARGYRNINNFINMIYFLYGKLRFTLPTVFHIEPNQHYSESYVSNGVTNYHYAGITYKYHSISNSSTAGRTIIFNGVNLDYNGEYADISHTQYVNKEKGD</sequence>
<dbReference type="Proteomes" id="UP000183454">
    <property type="component" value="Unassembled WGS sequence"/>
</dbReference>
<protein>
    <submittedName>
        <fullName evidence="2">Transposase</fullName>
    </submittedName>
</protein>
<reference evidence="2 3" key="1">
    <citation type="submission" date="2016-10" db="EMBL/GenBank/DDBJ databases">
        <authorList>
            <person name="de Groot N.N."/>
        </authorList>
    </citation>
    <scope>NUCLEOTIDE SEQUENCE [LARGE SCALE GENOMIC DNA]</scope>
    <source>
        <strain evidence="2 3">Nm110</strain>
    </source>
</reference>
<dbReference type="AlphaFoldDB" id="A0A1H2WAF0"/>
<dbReference type="Pfam" id="PF01610">
    <property type="entry name" value="DDE_Tnp_ISL3"/>
    <property type="match status" value="1"/>
</dbReference>
<dbReference type="EMBL" id="FNNH01000027">
    <property type="protein sequence ID" value="SDW77507.1"/>
    <property type="molecule type" value="Genomic_DNA"/>
</dbReference>
<evidence type="ECO:0000313" key="3">
    <source>
        <dbReference type="Proteomes" id="UP000183454"/>
    </source>
</evidence>
<evidence type="ECO:0000259" key="1">
    <source>
        <dbReference type="Pfam" id="PF01610"/>
    </source>
</evidence>
<gene>
    <name evidence="2" type="ORF">SAMN05421882_102737</name>
</gene>
<dbReference type="InterPro" id="IPR002560">
    <property type="entry name" value="Transposase_DDE"/>
</dbReference>
<proteinExistence type="predicted"/>
<organism evidence="2 3">
    <name type="scientific">Nitrosomonas communis</name>
    <dbReference type="NCBI Taxonomy" id="44574"/>
    <lineage>
        <taxon>Bacteria</taxon>
        <taxon>Pseudomonadati</taxon>
        <taxon>Pseudomonadota</taxon>
        <taxon>Betaproteobacteria</taxon>
        <taxon>Nitrosomonadales</taxon>
        <taxon>Nitrosomonadaceae</taxon>
        <taxon>Nitrosomonas</taxon>
    </lineage>
</organism>